<reference evidence="1" key="2">
    <citation type="journal article" date="2015" name="Data Brief">
        <title>Shoot transcriptome of the giant reed, Arundo donax.</title>
        <authorList>
            <person name="Barrero R.A."/>
            <person name="Guerrero F.D."/>
            <person name="Moolhuijzen P."/>
            <person name="Goolsby J.A."/>
            <person name="Tidwell J."/>
            <person name="Bellgard S.E."/>
            <person name="Bellgard M.I."/>
        </authorList>
    </citation>
    <scope>NUCLEOTIDE SEQUENCE</scope>
    <source>
        <tissue evidence="1">Shoot tissue taken approximately 20 cm above the soil surface</tissue>
    </source>
</reference>
<dbReference type="EMBL" id="GBRH01209667">
    <property type="protein sequence ID" value="JAD88228.1"/>
    <property type="molecule type" value="Transcribed_RNA"/>
</dbReference>
<evidence type="ECO:0000313" key="1">
    <source>
        <dbReference type="EMBL" id="JAD88228.1"/>
    </source>
</evidence>
<dbReference type="AlphaFoldDB" id="A0A0A9DNG2"/>
<proteinExistence type="predicted"/>
<name>A0A0A9DNG2_ARUDO</name>
<reference evidence="1" key="1">
    <citation type="submission" date="2014-09" db="EMBL/GenBank/DDBJ databases">
        <authorList>
            <person name="Magalhaes I.L.F."/>
            <person name="Oliveira U."/>
            <person name="Santos F.R."/>
            <person name="Vidigal T.H.D.A."/>
            <person name="Brescovit A.D."/>
            <person name="Santos A.J."/>
        </authorList>
    </citation>
    <scope>NUCLEOTIDE SEQUENCE</scope>
    <source>
        <tissue evidence="1">Shoot tissue taken approximately 20 cm above the soil surface</tissue>
    </source>
</reference>
<sequence length="40" mass="4711">MLCGGICSFFNFRKLNYYMLCSLCSQERYQQYKGISSNTI</sequence>
<accession>A0A0A9DNG2</accession>
<organism evidence="1">
    <name type="scientific">Arundo donax</name>
    <name type="common">Giant reed</name>
    <name type="synonym">Donax arundinaceus</name>
    <dbReference type="NCBI Taxonomy" id="35708"/>
    <lineage>
        <taxon>Eukaryota</taxon>
        <taxon>Viridiplantae</taxon>
        <taxon>Streptophyta</taxon>
        <taxon>Embryophyta</taxon>
        <taxon>Tracheophyta</taxon>
        <taxon>Spermatophyta</taxon>
        <taxon>Magnoliopsida</taxon>
        <taxon>Liliopsida</taxon>
        <taxon>Poales</taxon>
        <taxon>Poaceae</taxon>
        <taxon>PACMAD clade</taxon>
        <taxon>Arundinoideae</taxon>
        <taxon>Arundineae</taxon>
        <taxon>Arundo</taxon>
    </lineage>
</organism>
<protein>
    <submittedName>
        <fullName evidence="1">Uncharacterized protein</fullName>
    </submittedName>
</protein>